<dbReference type="Proteomes" id="UP000322887">
    <property type="component" value="Chromosome"/>
</dbReference>
<protein>
    <recommendedName>
        <fullName evidence="4">DoxX family protein</fullName>
    </recommendedName>
</protein>
<accession>A0ABX5YJJ6</accession>
<sequence>MNSSTPRHERLTRFALYFVRLALAASFLSAVADRFGLWGAAGTGEVSWGSFPPFVDYTGLLLWFLPEPLVLPFAWTATILEVLLAIGLLIGFQLRYVAFASSLLLFTFALCMTFGTGPEGPLSFSVWTASAAAFLLATHPQVQRKPAEN</sequence>
<evidence type="ECO:0008006" key="4">
    <source>
        <dbReference type="Google" id="ProtNLM"/>
    </source>
</evidence>
<dbReference type="EMBL" id="CP042910">
    <property type="protein sequence ID" value="QEG15765.1"/>
    <property type="molecule type" value="Genomic_DNA"/>
</dbReference>
<keyword evidence="3" id="KW-1185">Reference proteome</keyword>
<feature type="transmembrane region" description="Helical" evidence="1">
    <location>
        <begin position="96"/>
        <end position="115"/>
    </location>
</feature>
<dbReference type="RefSeq" id="WP_002649527.1">
    <property type="nucleotide sequence ID" value="NZ_CP042910.1"/>
</dbReference>
<feature type="transmembrane region" description="Helical" evidence="1">
    <location>
        <begin position="69"/>
        <end position="89"/>
    </location>
</feature>
<evidence type="ECO:0000256" key="1">
    <source>
        <dbReference type="SAM" id="Phobius"/>
    </source>
</evidence>
<name>A0ABX5YJJ6_9PLAN</name>
<proteinExistence type="predicted"/>
<keyword evidence="1" id="KW-0472">Membrane</keyword>
<evidence type="ECO:0000313" key="2">
    <source>
        <dbReference type="EMBL" id="QEG15765.1"/>
    </source>
</evidence>
<keyword evidence="1" id="KW-0812">Transmembrane</keyword>
<dbReference type="GeneID" id="98646236"/>
<feature type="transmembrane region" description="Helical" evidence="1">
    <location>
        <begin position="14"/>
        <end position="32"/>
    </location>
</feature>
<reference evidence="2 3" key="1">
    <citation type="submission" date="2019-08" db="EMBL/GenBank/DDBJ databases">
        <title>Deep-cultivation of Planctomycetes and their phenomic and genomic characterization uncovers novel biology.</title>
        <authorList>
            <person name="Wiegand S."/>
            <person name="Jogler M."/>
            <person name="Boedeker C."/>
            <person name="Pinto D."/>
            <person name="Vollmers J."/>
            <person name="Rivas-Marin E."/>
            <person name="Kohn T."/>
            <person name="Peeters S.H."/>
            <person name="Heuer A."/>
            <person name="Rast P."/>
            <person name="Oberbeckmann S."/>
            <person name="Bunk B."/>
            <person name="Jeske O."/>
            <person name="Meyerdierks A."/>
            <person name="Storesund J.E."/>
            <person name="Kallscheuer N."/>
            <person name="Luecker S."/>
            <person name="Lage O.M."/>
            <person name="Pohl T."/>
            <person name="Merkel B.J."/>
            <person name="Hornburger P."/>
            <person name="Mueller R.-W."/>
            <person name="Bruemmer F."/>
            <person name="Labrenz M."/>
            <person name="Spormann A.M."/>
            <person name="Op den Camp H."/>
            <person name="Overmann J."/>
            <person name="Amann R."/>
            <person name="Jetten M.S.M."/>
            <person name="Mascher T."/>
            <person name="Medema M.H."/>
            <person name="Devos D.P."/>
            <person name="Kaster A.-K."/>
            <person name="Ovreas L."/>
            <person name="Rohde M."/>
            <person name="Galperin M.Y."/>
            <person name="Jogler C."/>
        </authorList>
    </citation>
    <scope>NUCLEOTIDE SEQUENCE [LARGE SCALE GENOMIC DNA]</scope>
    <source>
        <strain evidence="2 3">DSM 8797</strain>
    </source>
</reference>
<gene>
    <name evidence="2" type="ORF">GmarT_16080</name>
</gene>
<evidence type="ECO:0000313" key="3">
    <source>
        <dbReference type="Proteomes" id="UP000322887"/>
    </source>
</evidence>
<organism evidence="2 3">
    <name type="scientific">Gimesia maris</name>
    <dbReference type="NCBI Taxonomy" id="122"/>
    <lineage>
        <taxon>Bacteria</taxon>
        <taxon>Pseudomonadati</taxon>
        <taxon>Planctomycetota</taxon>
        <taxon>Planctomycetia</taxon>
        <taxon>Planctomycetales</taxon>
        <taxon>Planctomycetaceae</taxon>
        <taxon>Gimesia</taxon>
    </lineage>
</organism>
<keyword evidence="1" id="KW-1133">Transmembrane helix</keyword>